<feature type="repeat" description="ANK" evidence="3">
    <location>
        <begin position="289"/>
        <end position="315"/>
    </location>
</feature>
<evidence type="ECO:0000313" key="6">
    <source>
        <dbReference type="Proteomes" id="UP000654370"/>
    </source>
</evidence>
<dbReference type="PRINTS" id="PR01415">
    <property type="entry name" value="ANKYRIN"/>
</dbReference>
<dbReference type="GO" id="GO:0045944">
    <property type="term" value="P:positive regulation of transcription by RNA polymerase II"/>
    <property type="evidence" value="ECO:0007669"/>
    <property type="project" value="TreeGrafter"/>
</dbReference>
<name>A0A8H7PYG2_MORIS</name>
<dbReference type="PROSITE" id="PS50088">
    <property type="entry name" value="ANK_REPEAT"/>
    <property type="match status" value="6"/>
</dbReference>
<dbReference type="Proteomes" id="UP000654370">
    <property type="component" value="Unassembled WGS sequence"/>
</dbReference>
<reference evidence="5" key="1">
    <citation type="submission" date="2020-12" db="EMBL/GenBank/DDBJ databases">
        <title>Metabolic potential, ecology and presence of endohyphal bacteria is reflected in genomic diversity of Mucoromycotina.</title>
        <authorList>
            <person name="Muszewska A."/>
            <person name="Okrasinska A."/>
            <person name="Steczkiewicz K."/>
            <person name="Drgas O."/>
            <person name="Orlowska M."/>
            <person name="Perlinska-Lenart U."/>
            <person name="Aleksandrzak-Piekarczyk T."/>
            <person name="Szatraj K."/>
            <person name="Zielenkiewicz U."/>
            <person name="Pilsyk S."/>
            <person name="Malc E."/>
            <person name="Mieczkowski P."/>
            <person name="Kruszewska J.S."/>
            <person name="Biernat P."/>
            <person name="Pawlowska J."/>
        </authorList>
    </citation>
    <scope>NUCLEOTIDE SEQUENCE</scope>
    <source>
        <strain evidence="5">WA0000067209</strain>
    </source>
</reference>
<dbReference type="PROSITE" id="PS50297">
    <property type="entry name" value="ANK_REP_REGION"/>
    <property type="match status" value="5"/>
</dbReference>
<dbReference type="PANTHER" id="PTHR24193:SF121">
    <property type="entry name" value="ADA2A-CONTAINING COMPLEX COMPONENT 3, ISOFORM D"/>
    <property type="match status" value="1"/>
</dbReference>
<feature type="repeat" description="ANK" evidence="3">
    <location>
        <begin position="190"/>
        <end position="222"/>
    </location>
</feature>
<organism evidence="5 6">
    <name type="scientific">Mortierella isabellina</name>
    <name type="common">Filamentous fungus</name>
    <name type="synonym">Umbelopsis isabellina</name>
    <dbReference type="NCBI Taxonomy" id="91625"/>
    <lineage>
        <taxon>Eukaryota</taxon>
        <taxon>Fungi</taxon>
        <taxon>Fungi incertae sedis</taxon>
        <taxon>Mucoromycota</taxon>
        <taxon>Mucoromycotina</taxon>
        <taxon>Umbelopsidomycetes</taxon>
        <taxon>Umbelopsidales</taxon>
        <taxon>Umbelopsidaceae</taxon>
        <taxon>Umbelopsis</taxon>
    </lineage>
</organism>
<feature type="repeat" description="ANK" evidence="3">
    <location>
        <begin position="124"/>
        <end position="156"/>
    </location>
</feature>
<dbReference type="InterPro" id="IPR036770">
    <property type="entry name" value="Ankyrin_rpt-contain_sf"/>
</dbReference>
<proteinExistence type="predicted"/>
<evidence type="ECO:0000256" key="4">
    <source>
        <dbReference type="SAM" id="MobiDB-lite"/>
    </source>
</evidence>
<dbReference type="GO" id="GO:0000976">
    <property type="term" value="F:transcription cis-regulatory region binding"/>
    <property type="evidence" value="ECO:0007669"/>
    <property type="project" value="TreeGrafter"/>
</dbReference>
<feature type="compositionally biased region" description="Basic and acidic residues" evidence="4">
    <location>
        <begin position="382"/>
        <end position="392"/>
    </location>
</feature>
<sequence length="473" mass="51542">MSLAPNQDAAATEEMNHLGKRTAAFAELEDEQVAKRPFADAVQLNSSMAKLKSDPDNSLWQDLNLEAINMKRLYQHIKQSGPLDIHDKNGYGILYLAAKNNSLEALRILVLQPAIEVNVMNGPHNETPLHAAAQGDNSDAVELLLENDALVDIPDDLGHTPLYDSIFSKSVDSMKLLLKAGARCDNVDNQGNSLLHIAVSQDFAEGIDLLVEHGCNVNVTNNAGISPLANAIQMNYPQVMKKLLAHGADANSRARYQRSMLHHAVTWNRIDAVEALLEVGCDLNAVNAMDETPLLVAVQQRKIDIVERLLAAGADPHIGIGGVWQSTNLPLLYSANHGYAQMCNMLVTDKTSDFLIKFAAELGQRSQNSPHTTQVLASKLKERKEAQEKQENGDNAENGGNQSELELGKQATDIDFDALINAAEDAASEHSKNGSQRNITQDIQSINTESDDLQSRSLDIMDGNFANVFGDNS</sequence>
<feature type="repeat" description="ANK" evidence="3">
    <location>
        <begin position="157"/>
        <end position="189"/>
    </location>
</feature>
<dbReference type="OrthoDB" id="194358at2759"/>
<gene>
    <name evidence="5" type="ORF">INT43_006966</name>
</gene>
<dbReference type="Pfam" id="PF00023">
    <property type="entry name" value="Ank"/>
    <property type="match status" value="1"/>
</dbReference>
<evidence type="ECO:0000313" key="5">
    <source>
        <dbReference type="EMBL" id="KAG2182040.1"/>
    </source>
</evidence>
<dbReference type="InterPro" id="IPR002110">
    <property type="entry name" value="Ankyrin_rpt"/>
</dbReference>
<dbReference type="PANTHER" id="PTHR24193">
    <property type="entry name" value="ANKYRIN REPEAT PROTEIN"/>
    <property type="match status" value="1"/>
</dbReference>
<dbReference type="EMBL" id="JAEPQZ010000004">
    <property type="protein sequence ID" value="KAG2182040.1"/>
    <property type="molecule type" value="Genomic_DNA"/>
</dbReference>
<comment type="caution">
    <text evidence="5">The sequence shown here is derived from an EMBL/GenBank/DDBJ whole genome shotgun (WGS) entry which is preliminary data.</text>
</comment>
<feature type="repeat" description="ANK" evidence="3">
    <location>
        <begin position="223"/>
        <end position="255"/>
    </location>
</feature>
<dbReference type="AlphaFoldDB" id="A0A8H7PYG2"/>
<dbReference type="InterPro" id="IPR050663">
    <property type="entry name" value="Ankyrin-SOCS_Box"/>
</dbReference>
<keyword evidence="1" id="KW-0677">Repeat</keyword>
<keyword evidence="6" id="KW-1185">Reference proteome</keyword>
<keyword evidence="2 3" id="KW-0040">ANK repeat</keyword>
<protein>
    <submittedName>
        <fullName evidence="5">Uncharacterized protein</fullName>
    </submittedName>
</protein>
<feature type="region of interest" description="Disordered" evidence="4">
    <location>
        <begin position="425"/>
        <end position="458"/>
    </location>
</feature>
<feature type="repeat" description="ANK" evidence="3">
    <location>
        <begin position="256"/>
        <end position="288"/>
    </location>
</feature>
<dbReference type="Pfam" id="PF12796">
    <property type="entry name" value="Ank_2"/>
    <property type="match status" value="2"/>
</dbReference>
<feature type="compositionally biased region" description="Polar residues" evidence="4">
    <location>
        <begin position="433"/>
        <end position="448"/>
    </location>
</feature>
<dbReference type="GO" id="GO:0005634">
    <property type="term" value="C:nucleus"/>
    <property type="evidence" value="ECO:0007669"/>
    <property type="project" value="TreeGrafter"/>
</dbReference>
<dbReference type="Gene3D" id="1.25.40.20">
    <property type="entry name" value="Ankyrin repeat-containing domain"/>
    <property type="match status" value="2"/>
</dbReference>
<accession>A0A8H7PYG2</accession>
<feature type="compositionally biased region" description="Polar residues" evidence="4">
    <location>
        <begin position="393"/>
        <end position="403"/>
    </location>
</feature>
<evidence type="ECO:0000256" key="2">
    <source>
        <dbReference type="ARBA" id="ARBA00023043"/>
    </source>
</evidence>
<dbReference type="SMART" id="SM00248">
    <property type="entry name" value="ANK"/>
    <property type="match status" value="8"/>
</dbReference>
<evidence type="ECO:0000256" key="1">
    <source>
        <dbReference type="ARBA" id="ARBA00022737"/>
    </source>
</evidence>
<dbReference type="SUPFAM" id="SSF48403">
    <property type="entry name" value="Ankyrin repeat"/>
    <property type="match status" value="1"/>
</dbReference>
<evidence type="ECO:0000256" key="3">
    <source>
        <dbReference type="PROSITE-ProRule" id="PRU00023"/>
    </source>
</evidence>
<feature type="region of interest" description="Disordered" evidence="4">
    <location>
        <begin position="382"/>
        <end position="403"/>
    </location>
</feature>